<dbReference type="RefSeq" id="WP_147337271.1">
    <property type="nucleotide sequence ID" value="NZ_JABDSI010000115.1"/>
</dbReference>
<keyword evidence="1" id="KW-1133">Transmembrane helix</keyword>
<keyword evidence="1" id="KW-0812">Transmembrane</keyword>
<dbReference type="Proteomes" id="UP000583639">
    <property type="component" value="Unassembled WGS sequence"/>
</dbReference>
<feature type="transmembrane region" description="Helical" evidence="1">
    <location>
        <begin position="25"/>
        <end position="45"/>
    </location>
</feature>
<dbReference type="AlphaFoldDB" id="A0A848QVM9"/>
<reference evidence="2 3" key="1">
    <citation type="submission" date="2020-04" db="EMBL/GenBank/DDBJ databases">
        <title>A novel gut-associated lysogenic phage, Bacteroides phage BV01, alters the host transcriptome and bile acid metabolism in Bacteroides vulgatus.</title>
        <authorList>
            <person name="Campbell D.E."/>
            <person name="Ly L."/>
            <person name="Ridlon J.M."/>
            <person name="Hsiao A."/>
            <person name="Degnan P.H."/>
        </authorList>
    </citation>
    <scope>NUCLEOTIDE SEQUENCE [LARGE SCALE GENOMIC DNA]</scope>
    <source>
        <strain evidence="2 3">VPI-BV8526</strain>
    </source>
</reference>
<proteinExistence type="predicted"/>
<gene>
    <name evidence="2" type="ORF">HKQ55_11080</name>
</gene>
<accession>A0A848QVM9</accession>
<dbReference type="EMBL" id="JABDSI010000115">
    <property type="protein sequence ID" value="NMW40673.1"/>
    <property type="molecule type" value="Genomic_DNA"/>
</dbReference>
<protein>
    <submittedName>
        <fullName evidence="2">Uncharacterized protein</fullName>
    </submittedName>
</protein>
<evidence type="ECO:0000313" key="3">
    <source>
        <dbReference type="Proteomes" id="UP000583639"/>
    </source>
</evidence>
<sequence length="178" mass="20779">MTLNYLWLSVYLTKPTFLMPLQQEIGWTLILITIANIELFNIRILKNMQQITISSLFMGFLGLTEEQVDLYQPYGNAFQKITKQRLEANMEAIIYVLSACQSFMLIIDHDYGHKVVTQKTYWTDLDKYYEMLRKKAIPNKSRWDSTGFYIASPQLGDILVEKYKRPNDDECIAASINV</sequence>
<evidence type="ECO:0000313" key="2">
    <source>
        <dbReference type="EMBL" id="NMW40673.1"/>
    </source>
</evidence>
<comment type="caution">
    <text evidence="2">The sequence shown here is derived from an EMBL/GenBank/DDBJ whole genome shotgun (WGS) entry which is preliminary data.</text>
</comment>
<evidence type="ECO:0000256" key="1">
    <source>
        <dbReference type="SAM" id="Phobius"/>
    </source>
</evidence>
<keyword evidence="1" id="KW-0472">Membrane</keyword>
<name>A0A848QVM9_PHOVU</name>
<organism evidence="2 3">
    <name type="scientific">Phocaeicola vulgatus</name>
    <name type="common">Bacteroides vulgatus</name>
    <dbReference type="NCBI Taxonomy" id="821"/>
    <lineage>
        <taxon>Bacteria</taxon>
        <taxon>Pseudomonadati</taxon>
        <taxon>Bacteroidota</taxon>
        <taxon>Bacteroidia</taxon>
        <taxon>Bacteroidales</taxon>
        <taxon>Bacteroidaceae</taxon>
        <taxon>Phocaeicola</taxon>
    </lineage>
</organism>